<name>A0AAN8VUP4_9MAGN</name>
<protein>
    <submittedName>
        <fullName evidence="4">Pyridoxal phosphate-dependent decarboxylase</fullName>
    </submittedName>
</protein>
<sequence length="243" mass="28438">MPFVFERTGLLLCCTRILFEVNTDFTLQKIILANLHGSWCSYTIVVYNARVSLKQIFNFWWSCKGYKASESNLVVDYKDWQIPLGRQFRSLKLWMVLQLYSLENLQCYIKNHIKLARHFEELVMQDTRFEVNMLVPEPSEETISLASVVILTVNSIVLVLKKWRSENLILPTLLIVSEFHDSLSEVHTAFCSRHSTDRRKTRRCGMKLFVDSQHGDHNPWSVGPKIQMPNETLTWPEEEPSIK</sequence>
<dbReference type="PANTHER" id="PTHR11999">
    <property type="entry name" value="GROUP II PYRIDOXAL-5-PHOSPHATE DECARBOXYLASE"/>
    <property type="match status" value="1"/>
</dbReference>
<evidence type="ECO:0000313" key="4">
    <source>
        <dbReference type="EMBL" id="KAK6940595.1"/>
    </source>
</evidence>
<accession>A0AAN8VUP4</accession>
<dbReference type="GO" id="GO:0030170">
    <property type="term" value="F:pyridoxal phosphate binding"/>
    <property type="evidence" value="ECO:0007669"/>
    <property type="project" value="InterPro"/>
</dbReference>
<evidence type="ECO:0000256" key="3">
    <source>
        <dbReference type="ARBA" id="ARBA00022898"/>
    </source>
</evidence>
<dbReference type="Proteomes" id="UP001370490">
    <property type="component" value="Unassembled WGS sequence"/>
</dbReference>
<dbReference type="PANTHER" id="PTHR11999:SF70">
    <property type="entry name" value="MIP05841P"/>
    <property type="match status" value="1"/>
</dbReference>
<dbReference type="SUPFAM" id="SSF53383">
    <property type="entry name" value="PLP-dependent transferases"/>
    <property type="match status" value="1"/>
</dbReference>
<dbReference type="EMBL" id="JBAMMX010000005">
    <property type="protein sequence ID" value="KAK6940595.1"/>
    <property type="molecule type" value="Genomic_DNA"/>
</dbReference>
<keyword evidence="2" id="KW-0210">Decarboxylase</keyword>
<keyword evidence="2" id="KW-0456">Lyase</keyword>
<comment type="cofactor">
    <cofactor evidence="1">
        <name>pyridoxal 5'-phosphate</name>
        <dbReference type="ChEBI" id="CHEBI:597326"/>
    </cofactor>
</comment>
<dbReference type="GO" id="GO:0019752">
    <property type="term" value="P:carboxylic acid metabolic process"/>
    <property type="evidence" value="ECO:0007669"/>
    <property type="project" value="InterPro"/>
</dbReference>
<dbReference type="InterPro" id="IPR010977">
    <property type="entry name" value="Aromatic_deC"/>
</dbReference>
<dbReference type="GO" id="GO:0005737">
    <property type="term" value="C:cytoplasm"/>
    <property type="evidence" value="ECO:0007669"/>
    <property type="project" value="TreeGrafter"/>
</dbReference>
<gene>
    <name evidence="4" type="ORF">RJ641_030126</name>
</gene>
<comment type="caution">
    <text evidence="4">The sequence shown here is derived from an EMBL/GenBank/DDBJ whole genome shotgun (WGS) entry which is preliminary data.</text>
</comment>
<keyword evidence="3" id="KW-0663">Pyridoxal phosphate</keyword>
<dbReference type="InterPro" id="IPR015424">
    <property type="entry name" value="PyrdxlP-dep_Trfase"/>
</dbReference>
<evidence type="ECO:0000313" key="5">
    <source>
        <dbReference type="Proteomes" id="UP001370490"/>
    </source>
</evidence>
<dbReference type="Gene3D" id="3.90.1150.170">
    <property type="match status" value="1"/>
</dbReference>
<dbReference type="Pfam" id="PF00282">
    <property type="entry name" value="Pyridoxal_deC"/>
    <property type="match status" value="1"/>
</dbReference>
<dbReference type="GO" id="GO:0016831">
    <property type="term" value="F:carboxy-lyase activity"/>
    <property type="evidence" value="ECO:0007669"/>
    <property type="project" value="UniProtKB-KW"/>
</dbReference>
<evidence type="ECO:0000256" key="1">
    <source>
        <dbReference type="ARBA" id="ARBA00001933"/>
    </source>
</evidence>
<keyword evidence="5" id="KW-1185">Reference proteome</keyword>
<dbReference type="InterPro" id="IPR002129">
    <property type="entry name" value="PyrdxlP-dep_de-COase"/>
</dbReference>
<organism evidence="4 5">
    <name type="scientific">Dillenia turbinata</name>
    <dbReference type="NCBI Taxonomy" id="194707"/>
    <lineage>
        <taxon>Eukaryota</taxon>
        <taxon>Viridiplantae</taxon>
        <taxon>Streptophyta</taxon>
        <taxon>Embryophyta</taxon>
        <taxon>Tracheophyta</taxon>
        <taxon>Spermatophyta</taxon>
        <taxon>Magnoliopsida</taxon>
        <taxon>eudicotyledons</taxon>
        <taxon>Gunneridae</taxon>
        <taxon>Pentapetalae</taxon>
        <taxon>Dilleniales</taxon>
        <taxon>Dilleniaceae</taxon>
        <taxon>Dillenia</taxon>
    </lineage>
</organism>
<evidence type="ECO:0000256" key="2">
    <source>
        <dbReference type="ARBA" id="ARBA00022793"/>
    </source>
</evidence>
<reference evidence="4 5" key="1">
    <citation type="submission" date="2023-12" db="EMBL/GenBank/DDBJ databases">
        <title>A high-quality genome assembly for Dillenia turbinata (Dilleniales).</title>
        <authorList>
            <person name="Chanderbali A."/>
        </authorList>
    </citation>
    <scope>NUCLEOTIDE SEQUENCE [LARGE SCALE GENOMIC DNA]</scope>
    <source>
        <strain evidence="4">LSX21</strain>
        <tissue evidence="4">Leaf</tissue>
    </source>
</reference>
<dbReference type="AlphaFoldDB" id="A0AAN8VUP4"/>
<proteinExistence type="predicted"/>